<dbReference type="OrthoDB" id="982480at2"/>
<dbReference type="AlphaFoldDB" id="A0A0A7PBX8"/>
<dbReference type="Proteomes" id="UP000030907">
    <property type="component" value="Chromosome"/>
</dbReference>
<sequence>MATGWSGTNPSAWAGNTGERLTALLRNSVQELAKVASTTIPNGGRVPVVTGNLARSVVVDTKEPKVIEGLATGDYSLGIANIKPGDTIWIGWQAKYSKRVNYGFVGADSLGRVFNQSGAGFAEATAAKWPSILQAEASKLAGR</sequence>
<dbReference type="RefSeq" id="WP_052207746.1">
    <property type="nucleotide sequence ID" value="NZ_CP009122.1"/>
</dbReference>
<dbReference type="EMBL" id="CP009122">
    <property type="protein sequence ID" value="AJA07459.1"/>
    <property type="molecule type" value="Genomic_DNA"/>
</dbReference>
<evidence type="ECO:0000313" key="2">
    <source>
        <dbReference type="Proteomes" id="UP000030907"/>
    </source>
</evidence>
<reference evidence="1 2" key="1">
    <citation type="journal article" date="2015" name="Int. J. Syst. Evol. Microbiol.">
        <title>Description of Sphingopyxis fribergensis sp. nov. - a soil bacterium with the ability to degrade styrene and phenylacetic acid.</title>
        <authorList>
            <person name="Oelschlagel M."/>
            <person name="Ruckert C."/>
            <person name="Kalinowski J."/>
            <person name="Schmidt G."/>
            <person name="Schlomann M."/>
            <person name="Tischler D."/>
        </authorList>
    </citation>
    <scope>NUCLEOTIDE SEQUENCE [LARGE SCALE GENOMIC DNA]</scope>
    <source>
        <strain evidence="1 2">Kp5.2</strain>
    </source>
</reference>
<gene>
    <name evidence="1" type="ORF">SKP52_02620</name>
</gene>
<dbReference type="STRING" id="1515612.SKP52_02620"/>
<accession>A0A0A7PBX8</accession>
<proteinExistence type="predicted"/>
<evidence type="ECO:0008006" key="3">
    <source>
        <dbReference type="Google" id="ProtNLM"/>
    </source>
</evidence>
<evidence type="ECO:0000313" key="1">
    <source>
        <dbReference type="EMBL" id="AJA07459.1"/>
    </source>
</evidence>
<dbReference type="HOGENOM" id="CLU_136785_0_0_5"/>
<organism evidence="1 2">
    <name type="scientific">Sphingopyxis fribergensis</name>
    <dbReference type="NCBI Taxonomy" id="1515612"/>
    <lineage>
        <taxon>Bacteria</taxon>
        <taxon>Pseudomonadati</taxon>
        <taxon>Pseudomonadota</taxon>
        <taxon>Alphaproteobacteria</taxon>
        <taxon>Sphingomonadales</taxon>
        <taxon>Sphingomonadaceae</taxon>
        <taxon>Sphingopyxis</taxon>
    </lineage>
</organism>
<protein>
    <recommendedName>
        <fullName evidence="3">HK97 gp10 family phage protein</fullName>
    </recommendedName>
</protein>
<name>A0A0A7PBX8_9SPHN</name>
<keyword evidence="2" id="KW-1185">Reference proteome</keyword>
<dbReference type="KEGG" id="sphk:SKP52_02620"/>